<keyword evidence="3 14" id="KW-0812">Transmembrane</keyword>
<dbReference type="Gene3D" id="3.30.2010.10">
    <property type="entry name" value="Metalloproteases ('zincins'), catalytic domain"/>
    <property type="match status" value="1"/>
</dbReference>
<name>A0A6L5JSX9_RHOTE</name>
<evidence type="ECO:0000256" key="14">
    <source>
        <dbReference type="SAM" id="Phobius"/>
    </source>
</evidence>
<feature type="binding site" evidence="12">
    <location>
        <position position="280"/>
    </location>
    <ligand>
        <name>Zn(2+)</name>
        <dbReference type="ChEBI" id="CHEBI:29105"/>
        <note>catalytic</note>
    </ligand>
</feature>
<feature type="transmembrane region" description="Helical" evidence="14">
    <location>
        <begin position="145"/>
        <end position="167"/>
    </location>
</feature>
<comment type="caution">
    <text evidence="17">The sequence shown here is derived from an EMBL/GenBank/DDBJ whole genome shotgun (WGS) entry which is preliminary data.</text>
</comment>
<feature type="transmembrane region" description="Helical" evidence="14">
    <location>
        <begin position="290"/>
        <end position="308"/>
    </location>
</feature>
<keyword evidence="5 13" id="KW-0378">Hydrolase</keyword>
<evidence type="ECO:0000256" key="6">
    <source>
        <dbReference type="ARBA" id="ARBA00022824"/>
    </source>
</evidence>
<dbReference type="Pfam" id="PF01435">
    <property type="entry name" value="Peptidase_M48"/>
    <property type="match status" value="1"/>
</dbReference>
<keyword evidence="10 14" id="KW-0472">Membrane</keyword>
<dbReference type="InterPro" id="IPR027057">
    <property type="entry name" value="CAXX_Prtase_1"/>
</dbReference>
<sequence>MNAFTLLFLLTLAASVGIRLWLAQRQITHVVAHRDAPPPQFADRIDVFAHRRAADYTIARTFFGVVALGVETLLLLVLTLGGGVAALHAFWQNHLAGLAGGAALILSVIALGAVIDLPLAWWRQFVIEARFGFNRMTPHLFFADLARQTALGALIGVPVIFAALWLMERMGSAWWIWVWLFWCGLNLLLLFIYPTWIAPLFNRFTPLENASLKSRIEALLARCGFAAAGFFVMDGSRRSAHGNAYFTGFGRNKRIVFFDTLLARLQANEIEAVLAHELGHFRRHHVIKRIALLFGLSFAMLAILGYVADAPWFYQGLGAGFGDEKSAALALVLFFLVAPVFSFFLTPWMSLLSRRHEFEADQFAAEHAAAADLVSALVKLYEDNAATLTPDPLHSLFYDSHPPAALRIARLSPPAAT</sequence>
<proteinExistence type="inferred from homology"/>
<evidence type="ECO:0000256" key="9">
    <source>
        <dbReference type="ARBA" id="ARBA00023049"/>
    </source>
</evidence>
<keyword evidence="8 14" id="KW-1133">Transmembrane helix</keyword>
<keyword evidence="9 13" id="KW-0482">Metalloprotease</keyword>
<feature type="domain" description="Peptidase M48" evidence="15">
    <location>
        <begin position="206"/>
        <end position="412"/>
    </location>
</feature>
<feature type="transmembrane region" description="Helical" evidence="14">
    <location>
        <begin position="95"/>
        <end position="115"/>
    </location>
</feature>
<keyword evidence="4 12" id="KW-0479">Metal-binding</keyword>
<evidence type="ECO:0000256" key="12">
    <source>
        <dbReference type="PIRSR" id="PIRSR627057-2"/>
    </source>
</evidence>
<accession>A0A6L5JSX9</accession>
<dbReference type="Pfam" id="PF16491">
    <property type="entry name" value="Peptidase_M48_N"/>
    <property type="match status" value="1"/>
</dbReference>
<dbReference type="InterPro" id="IPR001915">
    <property type="entry name" value="Peptidase_M48"/>
</dbReference>
<feature type="transmembrane region" description="Helical" evidence="14">
    <location>
        <begin position="174"/>
        <end position="196"/>
    </location>
</feature>
<keyword evidence="7 12" id="KW-0862">Zinc</keyword>
<dbReference type="GO" id="GO:0004222">
    <property type="term" value="F:metalloendopeptidase activity"/>
    <property type="evidence" value="ECO:0007669"/>
    <property type="project" value="InterPro"/>
</dbReference>
<feature type="transmembrane region" description="Helical" evidence="14">
    <location>
        <begin position="328"/>
        <end position="346"/>
    </location>
</feature>
<evidence type="ECO:0000256" key="7">
    <source>
        <dbReference type="ARBA" id="ARBA00022833"/>
    </source>
</evidence>
<evidence type="ECO:0000256" key="4">
    <source>
        <dbReference type="ARBA" id="ARBA00022723"/>
    </source>
</evidence>
<feature type="binding site" evidence="12">
    <location>
        <position position="357"/>
    </location>
    <ligand>
        <name>Zn(2+)</name>
        <dbReference type="ChEBI" id="CHEBI:29105"/>
        <note>catalytic</note>
    </ligand>
</feature>
<evidence type="ECO:0000256" key="3">
    <source>
        <dbReference type="ARBA" id="ARBA00022692"/>
    </source>
</evidence>
<feature type="binding site" evidence="12">
    <location>
        <position position="276"/>
    </location>
    <ligand>
        <name>Zn(2+)</name>
        <dbReference type="ChEBI" id="CHEBI:29105"/>
        <note>catalytic</note>
    </ligand>
</feature>
<evidence type="ECO:0000256" key="10">
    <source>
        <dbReference type="ARBA" id="ARBA00023136"/>
    </source>
</evidence>
<gene>
    <name evidence="17" type="ORF">GHK24_01695</name>
</gene>
<dbReference type="OrthoDB" id="9781930at2"/>
<comment type="subcellular location">
    <subcellularLocation>
        <location evidence="1">Endoplasmic reticulum membrane</location>
        <topology evidence="1">Multi-pass membrane protein</topology>
    </subcellularLocation>
</comment>
<evidence type="ECO:0000259" key="15">
    <source>
        <dbReference type="Pfam" id="PF01435"/>
    </source>
</evidence>
<organism evidence="17 18">
    <name type="scientific">Rhodocyclus tenuis</name>
    <name type="common">Rhodospirillum tenue</name>
    <dbReference type="NCBI Taxonomy" id="1066"/>
    <lineage>
        <taxon>Bacteria</taxon>
        <taxon>Pseudomonadati</taxon>
        <taxon>Pseudomonadota</taxon>
        <taxon>Betaproteobacteria</taxon>
        <taxon>Rhodocyclales</taxon>
        <taxon>Rhodocyclaceae</taxon>
        <taxon>Rhodocyclus</taxon>
    </lineage>
</organism>
<feature type="transmembrane region" description="Helical" evidence="14">
    <location>
        <begin position="62"/>
        <end position="88"/>
    </location>
</feature>
<reference evidence="17 18" key="1">
    <citation type="submission" date="2019-10" db="EMBL/GenBank/DDBJ databases">
        <title>Whole-genome sequence of the purple nonsulfur photosynthetic bacterium Rhodocyclus tenuis.</title>
        <authorList>
            <person name="Kyndt J.A."/>
            <person name="Meyer T.E."/>
        </authorList>
    </citation>
    <scope>NUCLEOTIDE SEQUENCE [LARGE SCALE GENOMIC DNA]</scope>
    <source>
        <strain evidence="17 18">DSM 110</strain>
    </source>
</reference>
<evidence type="ECO:0000256" key="11">
    <source>
        <dbReference type="PIRSR" id="PIRSR627057-1"/>
    </source>
</evidence>
<evidence type="ECO:0000259" key="16">
    <source>
        <dbReference type="Pfam" id="PF16491"/>
    </source>
</evidence>
<dbReference type="Proteomes" id="UP000480275">
    <property type="component" value="Unassembled WGS sequence"/>
</dbReference>
<evidence type="ECO:0000313" key="17">
    <source>
        <dbReference type="EMBL" id="MQY50495.1"/>
    </source>
</evidence>
<feature type="active site" description="Proton donor" evidence="11">
    <location>
        <position position="361"/>
    </location>
</feature>
<dbReference type="InterPro" id="IPR032456">
    <property type="entry name" value="Peptidase_M48_N"/>
</dbReference>
<evidence type="ECO:0000256" key="13">
    <source>
        <dbReference type="RuleBase" id="RU003983"/>
    </source>
</evidence>
<comment type="similarity">
    <text evidence="13">Belongs to the peptidase M48 family.</text>
</comment>
<dbReference type="AlphaFoldDB" id="A0A6L5JSX9"/>
<feature type="active site" evidence="11">
    <location>
        <position position="277"/>
    </location>
</feature>
<comment type="cofactor">
    <cofactor evidence="12 13">
        <name>Zn(2+)</name>
        <dbReference type="ChEBI" id="CHEBI:29105"/>
    </cofactor>
    <text evidence="12 13">Binds 1 zinc ion per subunit.</text>
</comment>
<evidence type="ECO:0000256" key="8">
    <source>
        <dbReference type="ARBA" id="ARBA00022989"/>
    </source>
</evidence>
<evidence type="ECO:0000313" key="18">
    <source>
        <dbReference type="Proteomes" id="UP000480275"/>
    </source>
</evidence>
<dbReference type="GO" id="GO:0071586">
    <property type="term" value="P:CAAX-box protein processing"/>
    <property type="evidence" value="ECO:0007669"/>
    <property type="project" value="InterPro"/>
</dbReference>
<dbReference type="EMBL" id="WIXJ01000001">
    <property type="protein sequence ID" value="MQY50495.1"/>
    <property type="molecule type" value="Genomic_DNA"/>
</dbReference>
<feature type="domain" description="CAAX prenyl protease 1 N-terminal" evidence="16">
    <location>
        <begin position="26"/>
        <end position="203"/>
    </location>
</feature>
<keyword evidence="2 13" id="KW-0645">Protease</keyword>
<evidence type="ECO:0000256" key="2">
    <source>
        <dbReference type="ARBA" id="ARBA00022670"/>
    </source>
</evidence>
<dbReference type="GO" id="GO:0046872">
    <property type="term" value="F:metal ion binding"/>
    <property type="evidence" value="ECO:0007669"/>
    <property type="project" value="UniProtKB-KW"/>
</dbReference>
<evidence type="ECO:0000256" key="5">
    <source>
        <dbReference type="ARBA" id="ARBA00022801"/>
    </source>
</evidence>
<evidence type="ECO:0000256" key="1">
    <source>
        <dbReference type="ARBA" id="ARBA00004477"/>
    </source>
</evidence>
<dbReference type="PANTHER" id="PTHR10120">
    <property type="entry name" value="CAAX PRENYL PROTEASE 1"/>
    <property type="match status" value="1"/>
</dbReference>
<dbReference type="CDD" id="cd07343">
    <property type="entry name" value="M48A_Zmpste24p_like"/>
    <property type="match status" value="1"/>
</dbReference>
<keyword evidence="6" id="KW-0256">Endoplasmic reticulum</keyword>
<protein>
    <submittedName>
        <fullName evidence="17">M48 family metalloprotease</fullName>
    </submittedName>
</protein>
<dbReference type="FunFam" id="3.30.2010.10:FF:000002">
    <property type="entry name" value="CAAX prenyl protease"/>
    <property type="match status" value="1"/>
</dbReference>